<feature type="transmembrane region" description="Helical" evidence="1">
    <location>
        <begin position="68"/>
        <end position="87"/>
    </location>
</feature>
<accession>A0ABW3ANQ0</accession>
<dbReference type="Proteomes" id="UP001597010">
    <property type="component" value="Unassembled WGS sequence"/>
</dbReference>
<name>A0ABW3ANQ0_9SPHI</name>
<dbReference type="RefSeq" id="WP_377111211.1">
    <property type="nucleotide sequence ID" value="NZ_JBHTHZ010000001.1"/>
</dbReference>
<keyword evidence="3" id="KW-1185">Reference proteome</keyword>
<keyword evidence="1" id="KW-0812">Transmembrane</keyword>
<evidence type="ECO:0000313" key="2">
    <source>
        <dbReference type="EMBL" id="MFD0792592.1"/>
    </source>
</evidence>
<reference evidence="3" key="1">
    <citation type="journal article" date="2019" name="Int. J. Syst. Evol. Microbiol.">
        <title>The Global Catalogue of Microorganisms (GCM) 10K type strain sequencing project: providing services to taxonomists for standard genome sequencing and annotation.</title>
        <authorList>
            <consortium name="The Broad Institute Genomics Platform"/>
            <consortium name="The Broad Institute Genome Sequencing Center for Infectious Disease"/>
            <person name="Wu L."/>
            <person name="Ma J."/>
        </authorList>
    </citation>
    <scope>NUCLEOTIDE SEQUENCE [LARGE SCALE GENOMIC DNA]</scope>
    <source>
        <strain evidence="3">CCUG 61484</strain>
    </source>
</reference>
<keyword evidence="1" id="KW-1133">Transmembrane helix</keyword>
<dbReference type="EMBL" id="JBHTHZ010000001">
    <property type="protein sequence ID" value="MFD0792592.1"/>
    <property type="molecule type" value="Genomic_DNA"/>
</dbReference>
<feature type="transmembrane region" description="Helical" evidence="1">
    <location>
        <begin position="5"/>
        <end position="25"/>
    </location>
</feature>
<evidence type="ECO:0000313" key="3">
    <source>
        <dbReference type="Proteomes" id="UP001597010"/>
    </source>
</evidence>
<evidence type="ECO:0000256" key="1">
    <source>
        <dbReference type="SAM" id="Phobius"/>
    </source>
</evidence>
<sequence length="88" mass="10202">MKKVILYLLAVYDIYLYLPDIFDWLKVDIEPPTSDYLLYFDAAMLLVGGIFIGWLLTKQTGTFNKMFGIVLIILNIILTPLFIWKALP</sequence>
<proteinExistence type="predicted"/>
<protein>
    <submittedName>
        <fullName evidence="2">Uncharacterized protein</fullName>
    </submittedName>
</protein>
<gene>
    <name evidence="2" type="ORF">ACFQZX_03125</name>
</gene>
<comment type="caution">
    <text evidence="2">The sequence shown here is derived from an EMBL/GenBank/DDBJ whole genome shotgun (WGS) entry which is preliminary data.</text>
</comment>
<feature type="transmembrane region" description="Helical" evidence="1">
    <location>
        <begin position="37"/>
        <end position="56"/>
    </location>
</feature>
<keyword evidence="1" id="KW-0472">Membrane</keyword>
<organism evidence="2 3">
    <name type="scientific">Mucilaginibacter litoreus</name>
    <dbReference type="NCBI Taxonomy" id="1048221"/>
    <lineage>
        <taxon>Bacteria</taxon>
        <taxon>Pseudomonadati</taxon>
        <taxon>Bacteroidota</taxon>
        <taxon>Sphingobacteriia</taxon>
        <taxon>Sphingobacteriales</taxon>
        <taxon>Sphingobacteriaceae</taxon>
        <taxon>Mucilaginibacter</taxon>
    </lineage>
</organism>